<sequence length="55" mass="6397">MQGGPKTQKQNKDQNITDACTRSTRYFREKMEKDMDGEDGGHYDDDELPGKKFRV</sequence>
<accession>A0A540M3L3</accession>
<protein>
    <submittedName>
        <fullName evidence="2">Uncharacterized protein</fullName>
    </submittedName>
</protein>
<dbReference type="AlphaFoldDB" id="A0A540M3L3"/>
<feature type="region of interest" description="Disordered" evidence="1">
    <location>
        <begin position="1"/>
        <end position="55"/>
    </location>
</feature>
<keyword evidence="3" id="KW-1185">Reference proteome</keyword>
<proteinExistence type="predicted"/>
<name>A0A540M3L3_MALBA</name>
<gene>
    <name evidence="2" type="ORF">C1H46_021091</name>
</gene>
<organism evidence="2 3">
    <name type="scientific">Malus baccata</name>
    <name type="common">Siberian crab apple</name>
    <name type="synonym">Pyrus baccata</name>
    <dbReference type="NCBI Taxonomy" id="106549"/>
    <lineage>
        <taxon>Eukaryota</taxon>
        <taxon>Viridiplantae</taxon>
        <taxon>Streptophyta</taxon>
        <taxon>Embryophyta</taxon>
        <taxon>Tracheophyta</taxon>
        <taxon>Spermatophyta</taxon>
        <taxon>Magnoliopsida</taxon>
        <taxon>eudicotyledons</taxon>
        <taxon>Gunneridae</taxon>
        <taxon>Pentapetalae</taxon>
        <taxon>rosids</taxon>
        <taxon>fabids</taxon>
        <taxon>Rosales</taxon>
        <taxon>Rosaceae</taxon>
        <taxon>Amygdaloideae</taxon>
        <taxon>Maleae</taxon>
        <taxon>Malus</taxon>
    </lineage>
</organism>
<comment type="caution">
    <text evidence="2">The sequence shown here is derived from an EMBL/GenBank/DDBJ whole genome shotgun (WGS) entry which is preliminary data.</text>
</comment>
<evidence type="ECO:0000313" key="3">
    <source>
        <dbReference type="Proteomes" id="UP000315295"/>
    </source>
</evidence>
<dbReference type="Proteomes" id="UP000315295">
    <property type="component" value="Unassembled WGS sequence"/>
</dbReference>
<dbReference type="EMBL" id="VIEB01000371">
    <property type="protein sequence ID" value="TQD93333.1"/>
    <property type="molecule type" value="Genomic_DNA"/>
</dbReference>
<reference evidence="2 3" key="1">
    <citation type="journal article" date="2019" name="G3 (Bethesda)">
        <title>Sequencing of a Wild Apple (Malus baccata) Genome Unravels the Differences Between Cultivated and Wild Apple Species Regarding Disease Resistance and Cold Tolerance.</title>
        <authorList>
            <person name="Chen X."/>
        </authorList>
    </citation>
    <scope>NUCLEOTIDE SEQUENCE [LARGE SCALE GENOMIC DNA]</scope>
    <source>
        <strain evidence="3">cv. Shandingzi</strain>
        <tissue evidence="2">Leaves</tissue>
    </source>
</reference>
<feature type="compositionally biased region" description="Polar residues" evidence="1">
    <location>
        <begin position="1"/>
        <end position="24"/>
    </location>
</feature>
<evidence type="ECO:0000256" key="1">
    <source>
        <dbReference type="SAM" id="MobiDB-lite"/>
    </source>
</evidence>
<feature type="compositionally biased region" description="Basic and acidic residues" evidence="1">
    <location>
        <begin position="26"/>
        <end position="43"/>
    </location>
</feature>
<evidence type="ECO:0000313" key="2">
    <source>
        <dbReference type="EMBL" id="TQD93333.1"/>
    </source>
</evidence>